<name>A0A438NIN9_EXOME</name>
<comment type="similarity">
    <text evidence="1">Belongs to the ketopantoate reductase family.</text>
</comment>
<evidence type="ECO:0008006" key="8">
    <source>
        <dbReference type="Google" id="ProtNLM"/>
    </source>
</evidence>
<dbReference type="GO" id="GO:0015940">
    <property type="term" value="P:pantothenate biosynthetic process"/>
    <property type="evidence" value="ECO:0007669"/>
    <property type="project" value="InterPro"/>
</dbReference>
<dbReference type="InterPro" id="IPR013752">
    <property type="entry name" value="KPA_reductase"/>
</dbReference>
<dbReference type="SUPFAM" id="SSF48179">
    <property type="entry name" value="6-phosphogluconate dehydrogenase C-terminal domain-like"/>
    <property type="match status" value="1"/>
</dbReference>
<dbReference type="Pfam" id="PF08546">
    <property type="entry name" value="ApbA_C"/>
    <property type="match status" value="1"/>
</dbReference>
<reference evidence="6 7" key="1">
    <citation type="submission" date="2017-03" db="EMBL/GenBank/DDBJ databases">
        <title>Genomes of endolithic fungi from Antarctica.</title>
        <authorList>
            <person name="Coleine C."/>
            <person name="Masonjones S."/>
            <person name="Stajich J.E."/>
        </authorList>
    </citation>
    <scope>NUCLEOTIDE SEQUENCE [LARGE SCALE GENOMIC DNA]</scope>
    <source>
        <strain evidence="6 7">CCFEE 6314</strain>
    </source>
</reference>
<accession>A0A438NIN9</accession>
<dbReference type="InterPro" id="IPR003710">
    <property type="entry name" value="ApbA"/>
</dbReference>
<organism evidence="6 7">
    <name type="scientific">Exophiala mesophila</name>
    <name type="common">Black yeast-like fungus</name>
    <dbReference type="NCBI Taxonomy" id="212818"/>
    <lineage>
        <taxon>Eukaryota</taxon>
        <taxon>Fungi</taxon>
        <taxon>Dikarya</taxon>
        <taxon>Ascomycota</taxon>
        <taxon>Pezizomycotina</taxon>
        <taxon>Eurotiomycetes</taxon>
        <taxon>Chaetothyriomycetidae</taxon>
        <taxon>Chaetothyriales</taxon>
        <taxon>Herpotrichiellaceae</taxon>
        <taxon>Exophiala</taxon>
    </lineage>
</organism>
<keyword evidence="2" id="KW-0521">NADP</keyword>
<dbReference type="PANTHER" id="PTHR21708:SF30">
    <property type="entry name" value="2-DEHYDROPANTOATE 2-REDUCTASE-RELATED"/>
    <property type="match status" value="1"/>
</dbReference>
<dbReference type="InterPro" id="IPR051402">
    <property type="entry name" value="KPR-Related"/>
</dbReference>
<dbReference type="OrthoDB" id="3609at2759"/>
<gene>
    <name evidence="6" type="ORF">B0A52_00941</name>
</gene>
<keyword evidence="3" id="KW-0560">Oxidoreductase</keyword>
<dbReference type="AlphaFoldDB" id="A0A438NIN9"/>
<evidence type="ECO:0000259" key="4">
    <source>
        <dbReference type="Pfam" id="PF02558"/>
    </source>
</evidence>
<dbReference type="InterPro" id="IPR036291">
    <property type="entry name" value="NAD(P)-bd_dom_sf"/>
</dbReference>
<evidence type="ECO:0000313" key="7">
    <source>
        <dbReference type="Proteomes" id="UP000288859"/>
    </source>
</evidence>
<dbReference type="InterPro" id="IPR013332">
    <property type="entry name" value="KPR_N"/>
</dbReference>
<evidence type="ECO:0000313" key="6">
    <source>
        <dbReference type="EMBL" id="RVX75588.1"/>
    </source>
</evidence>
<dbReference type="Pfam" id="PF02558">
    <property type="entry name" value="ApbA"/>
    <property type="match status" value="1"/>
</dbReference>
<dbReference type="VEuPathDB" id="FungiDB:PV10_07669"/>
<dbReference type="PANTHER" id="PTHR21708">
    <property type="entry name" value="PROBABLE 2-DEHYDROPANTOATE 2-REDUCTASE"/>
    <property type="match status" value="1"/>
</dbReference>
<dbReference type="SUPFAM" id="SSF51735">
    <property type="entry name" value="NAD(P)-binding Rossmann-fold domains"/>
    <property type="match status" value="1"/>
</dbReference>
<evidence type="ECO:0000259" key="5">
    <source>
        <dbReference type="Pfam" id="PF08546"/>
    </source>
</evidence>
<proteinExistence type="inferred from homology"/>
<evidence type="ECO:0000256" key="2">
    <source>
        <dbReference type="ARBA" id="ARBA00022857"/>
    </source>
</evidence>
<dbReference type="Proteomes" id="UP000288859">
    <property type="component" value="Unassembled WGS sequence"/>
</dbReference>
<evidence type="ECO:0000256" key="1">
    <source>
        <dbReference type="ARBA" id="ARBA00007870"/>
    </source>
</evidence>
<sequence length="352" mass="38142">MSTSPPSPSKSPRVLFFGTGAIGSVYAYLLSRTIPAHNIYTVCRSNYAHARQHGFTINSTIWGDNLHVHPQVVDSVSSAVASSPSEPFDYVIVTAKSIESTPSIPTLIRPAVGANTTIVLIQNGIDIEPIYAQEFPDSTVLSCVIYLPATQTSPGVITHREIEYLHLGAYPAASPTSVSSPTSAQTQKLRRDQLHAEAFTQLLTASGATATLHADVQRERWRKLLVNAAWNPICALSRSRDAAFMASTPDDGPEVIRQLMLEVASIANAIGYTDLGLDQVDHQISRAKARPLPGVEPSMLADVAAGRSMEVEAIVGNALRIAQRNNVPTPLLRLVYSLVKALDDESRRDRER</sequence>
<dbReference type="InterPro" id="IPR008927">
    <property type="entry name" value="6-PGluconate_DH-like_C_sf"/>
</dbReference>
<protein>
    <recommendedName>
        <fullName evidence="8">2-dehydropantoate 2-reductase</fullName>
    </recommendedName>
</protein>
<comment type="caution">
    <text evidence="6">The sequence shown here is derived from an EMBL/GenBank/DDBJ whole genome shotgun (WGS) entry which is preliminary data.</text>
</comment>
<dbReference type="Gene3D" id="1.10.1040.10">
    <property type="entry name" value="N-(1-d-carboxylethyl)-l-norvaline Dehydrogenase, domain 2"/>
    <property type="match status" value="1"/>
</dbReference>
<feature type="domain" description="Ketopantoate reductase C-terminal" evidence="5">
    <location>
        <begin position="215"/>
        <end position="342"/>
    </location>
</feature>
<dbReference type="GO" id="GO:0008677">
    <property type="term" value="F:2-dehydropantoate 2-reductase activity"/>
    <property type="evidence" value="ECO:0007669"/>
    <property type="project" value="InterPro"/>
</dbReference>
<dbReference type="InterPro" id="IPR013328">
    <property type="entry name" value="6PGD_dom2"/>
</dbReference>
<dbReference type="EMBL" id="NAJM01000002">
    <property type="protein sequence ID" value="RVX75588.1"/>
    <property type="molecule type" value="Genomic_DNA"/>
</dbReference>
<dbReference type="Gene3D" id="3.40.50.720">
    <property type="entry name" value="NAD(P)-binding Rossmann-like Domain"/>
    <property type="match status" value="1"/>
</dbReference>
<dbReference type="FunFam" id="1.10.1040.10:FF:000017">
    <property type="entry name" value="2-dehydropantoate 2-reductase"/>
    <property type="match status" value="1"/>
</dbReference>
<feature type="domain" description="Ketopantoate reductase N-terminal" evidence="4">
    <location>
        <begin position="15"/>
        <end position="171"/>
    </location>
</feature>
<dbReference type="NCBIfam" id="TIGR00745">
    <property type="entry name" value="apbA_panE"/>
    <property type="match status" value="1"/>
</dbReference>
<evidence type="ECO:0000256" key="3">
    <source>
        <dbReference type="ARBA" id="ARBA00023002"/>
    </source>
</evidence>
<dbReference type="GO" id="GO:0005737">
    <property type="term" value="C:cytoplasm"/>
    <property type="evidence" value="ECO:0007669"/>
    <property type="project" value="TreeGrafter"/>
</dbReference>